<organism evidence="3 4">
    <name type="scientific">Zizania palustris</name>
    <name type="common">Northern wild rice</name>
    <dbReference type="NCBI Taxonomy" id="103762"/>
    <lineage>
        <taxon>Eukaryota</taxon>
        <taxon>Viridiplantae</taxon>
        <taxon>Streptophyta</taxon>
        <taxon>Embryophyta</taxon>
        <taxon>Tracheophyta</taxon>
        <taxon>Spermatophyta</taxon>
        <taxon>Magnoliopsida</taxon>
        <taxon>Liliopsida</taxon>
        <taxon>Poales</taxon>
        <taxon>Poaceae</taxon>
        <taxon>BOP clade</taxon>
        <taxon>Oryzoideae</taxon>
        <taxon>Oryzeae</taxon>
        <taxon>Zizaniinae</taxon>
        <taxon>Zizania</taxon>
    </lineage>
</organism>
<dbReference type="EMBL" id="JAAALK010001230">
    <property type="protein sequence ID" value="KAG8043118.1"/>
    <property type="molecule type" value="Genomic_DNA"/>
</dbReference>
<protein>
    <submittedName>
        <fullName evidence="3">Uncharacterized protein</fullName>
    </submittedName>
</protein>
<dbReference type="Proteomes" id="UP000729402">
    <property type="component" value="Unassembled WGS sequence"/>
</dbReference>
<evidence type="ECO:0000313" key="3">
    <source>
        <dbReference type="EMBL" id="KAG8065531.1"/>
    </source>
</evidence>
<reference evidence="3" key="2">
    <citation type="submission" date="2021-02" db="EMBL/GenBank/DDBJ databases">
        <authorList>
            <person name="Kimball J.A."/>
            <person name="Haas M.W."/>
            <person name="Macchietto M."/>
            <person name="Kono T."/>
            <person name="Duquette J."/>
            <person name="Shao M."/>
        </authorList>
    </citation>
    <scope>NUCLEOTIDE SEQUENCE</scope>
    <source>
        <tissue evidence="3">Fresh leaf tissue</tissue>
    </source>
</reference>
<comment type="caution">
    <text evidence="3">The sequence shown here is derived from an EMBL/GenBank/DDBJ whole genome shotgun (WGS) entry which is preliminary data.</text>
</comment>
<name>A0A8J5S1I4_ZIZPA</name>
<keyword evidence="4" id="KW-1185">Reference proteome</keyword>
<evidence type="ECO:0000313" key="4">
    <source>
        <dbReference type="Proteomes" id="UP000729402"/>
    </source>
</evidence>
<dbReference type="OrthoDB" id="1927868at2759"/>
<feature type="compositionally biased region" description="Basic residues" evidence="1">
    <location>
        <begin position="78"/>
        <end position="89"/>
    </location>
</feature>
<accession>A0A8J5S1I4</accession>
<gene>
    <name evidence="3" type="ORF">GUJ93_ZPchr0004g38588</name>
    <name evidence="2" type="ORF">GUJ93_ZPchr0696g28975</name>
</gene>
<dbReference type="AlphaFoldDB" id="A0A8J5S1I4"/>
<feature type="compositionally biased region" description="Low complexity" evidence="1">
    <location>
        <begin position="43"/>
        <end position="77"/>
    </location>
</feature>
<proteinExistence type="predicted"/>
<reference evidence="3" key="1">
    <citation type="journal article" date="2021" name="bioRxiv">
        <title>Whole Genome Assembly and Annotation of Northern Wild Rice, Zizania palustris L., Supports a Whole Genome Duplication in the Zizania Genus.</title>
        <authorList>
            <person name="Haas M."/>
            <person name="Kono T."/>
            <person name="Macchietto M."/>
            <person name="Millas R."/>
            <person name="McGilp L."/>
            <person name="Shao M."/>
            <person name="Duquette J."/>
            <person name="Hirsch C.N."/>
            <person name="Kimball J."/>
        </authorList>
    </citation>
    <scope>NUCLEOTIDE SEQUENCE</scope>
    <source>
        <tissue evidence="3">Fresh leaf tissue</tissue>
    </source>
</reference>
<feature type="region of interest" description="Disordered" evidence="1">
    <location>
        <begin position="42"/>
        <end position="96"/>
    </location>
</feature>
<evidence type="ECO:0000313" key="2">
    <source>
        <dbReference type="EMBL" id="KAG8043118.1"/>
    </source>
</evidence>
<evidence type="ECO:0000256" key="1">
    <source>
        <dbReference type="SAM" id="MobiDB-lite"/>
    </source>
</evidence>
<dbReference type="EMBL" id="JAAALK010000285">
    <property type="protein sequence ID" value="KAG8065531.1"/>
    <property type="molecule type" value="Genomic_DNA"/>
</dbReference>
<sequence>MSMPDCRSGAATARSVRFLGLLKQPDDGSGDHALELDERDVVWSSSSSSTSPSSWTSTNSSPSITLSSSLGGANSVRAPRRRSRPHRVNPGRGPSG</sequence>